<dbReference type="EMBL" id="AMCI01003085">
    <property type="protein sequence ID" value="EJX01142.1"/>
    <property type="molecule type" value="Genomic_DNA"/>
</dbReference>
<dbReference type="InterPro" id="IPR026875">
    <property type="entry name" value="PHydrolase_assoc_dom"/>
</dbReference>
<dbReference type="AlphaFoldDB" id="J9G1R3"/>
<dbReference type="Gene3D" id="1.10.3210.10">
    <property type="entry name" value="Hypothetical protein af1432"/>
    <property type="match status" value="1"/>
</dbReference>
<dbReference type="CDD" id="cd00077">
    <property type="entry name" value="HDc"/>
    <property type="match status" value="1"/>
</dbReference>
<keyword evidence="1 3" id="KW-0378">Hydrolase</keyword>
<dbReference type="SUPFAM" id="SSF109604">
    <property type="entry name" value="HD-domain/PDEase-like"/>
    <property type="match status" value="1"/>
</dbReference>
<dbReference type="SMART" id="SM00471">
    <property type="entry name" value="HDc"/>
    <property type="match status" value="1"/>
</dbReference>
<dbReference type="InterPro" id="IPR003607">
    <property type="entry name" value="HD/PDEase_dom"/>
</dbReference>
<gene>
    <name evidence="3" type="ORF">EVA_10753</name>
</gene>
<comment type="caution">
    <text evidence="3">The sequence shown here is derived from an EMBL/GenBank/DDBJ whole genome shotgun (WGS) entry which is preliminary data.</text>
</comment>
<dbReference type="Pfam" id="PF13286">
    <property type="entry name" value="HD_assoc"/>
    <property type="match status" value="1"/>
</dbReference>
<dbReference type="PROSITE" id="PS51831">
    <property type="entry name" value="HD"/>
    <property type="match status" value="1"/>
</dbReference>
<organism evidence="3">
    <name type="scientific">gut metagenome</name>
    <dbReference type="NCBI Taxonomy" id="749906"/>
    <lineage>
        <taxon>unclassified sequences</taxon>
        <taxon>metagenomes</taxon>
        <taxon>organismal metagenomes</taxon>
    </lineage>
</organism>
<evidence type="ECO:0000259" key="2">
    <source>
        <dbReference type="PROSITE" id="PS51831"/>
    </source>
</evidence>
<feature type="domain" description="HD" evidence="2">
    <location>
        <begin position="8"/>
        <end position="119"/>
    </location>
</feature>
<reference evidence="3" key="1">
    <citation type="journal article" date="2012" name="PLoS ONE">
        <title>Gene sets for utilization of primary and secondary nutrition supplies in the distal gut of endangered iberian lynx.</title>
        <authorList>
            <person name="Alcaide M."/>
            <person name="Messina E."/>
            <person name="Richter M."/>
            <person name="Bargiela R."/>
            <person name="Peplies J."/>
            <person name="Huws S.A."/>
            <person name="Newbold C.J."/>
            <person name="Golyshin P.N."/>
            <person name="Simon M.A."/>
            <person name="Lopez G."/>
            <person name="Yakimov M.M."/>
            <person name="Ferrer M."/>
        </authorList>
    </citation>
    <scope>NUCLEOTIDE SEQUENCE</scope>
</reference>
<dbReference type="InterPro" id="IPR051094">
    <property type="entry name" value="Diverse_Catalytic_Enzymes"/>
</dbReference>
<dbReference type="PANTHER" id="PTHR35795">
    <property type="entry name" value="SLR1885 PROTEIN"/>
    <property type="match status" value="1"/>
</dbReference>
<proteinExistence type="predicted"/>
<protein>
    <submittedName>
        <fullName evidence="3">Deoxyguanosinetriphosphate triphosphohydrolase-like protein</fullName>
    </submittedName>
</protein>
<accession>J9G1R3</accession>
<name>J9G1R3_9ZZZZ</name>
<dbReference type="InterPro" id="IPR006674">
    <property type="entry name" value="HD_domain"/>
</dbReference>
<sequence length="266" mass="30351">MGDHYRTRLTHTLEVSRLARTVARALQLNEDLAEAIALGHDLGHTPFGHAGERALNAIYPKGFKHYEQSLRVVDRLERDGRGLNLCYETRMGILHHTHGDPKDTLEATTVRLCDRIAYINHDLDDSIRAGIVHAEDVPEIIRRNCGEKNSQRINSILTDLIKNSSQGELKMSPKMQETFDFFHNYMYSEVYHNPIAKGEESKVEGILSMLYDHYVSHPETLPEDFSTVIETEGVERAAVDYISGMTDGYAMEKFDEIFIPFVWSVK</sequence>
<dbReference type="Pfam" id="PF01966">
    <property type="entry name" value="HD"/>
    <property type="match status" value="1"/>
</dbReference>
<dbReference type="PANTHER" id="PTHR35795:SF1">
    <property type="entry name" value="BIS(5'-NUCLEOSYL)-TETRAPHOSPHATASE, SYMMETRICAL"/>
    <property type="match status" value="1"/>
</dbReference>
<evidence type="ECO:0000256" key="1">
    <source>
        <dbReference type="ARBA" id="ARBA00022801"/>
    </source>
</evidence>
<evidence type="ECO:0000313" key="3">
    <source>
        <dbReference type="EMBL" id="EJX01142.1"/>
    </source>
</evidence>
<dbReference type="GO" id="GO:0016787">
    <property type="term" value="F:hydrolase activity"/>
    <property type="evidence" value="ECO:0007669"/>
    <property type="project" value="UniProtKB-KW"/>
</dbReference>